<dbReference type="GO" id="GO:0033281">
    <property type="term" value="C:TAT protein transport complex"/>
    <property type="evidence" value="ECO:0007669"/>
    <property type="project" value="UniProtKB-UniRule"/>
</dbReference>
<name>A0A937G490_9BACT</name>
<dbReference type="AlphaFoldDB" id="A0A937G490"/>
<feature type="transmembrane region" description="Helical" evidence="5">
    <location>
        <begin position="84"/>
        <end position="105"/>
    </location>
</feature>
<comment type="subunit">
    <text evidence="5">Forms a complex with TatA.</text>
</comment>
<keyword evidence="2 5" id="KW-0812">Transmembrane</keyword>
<dbReference type="PANTHER" id="PTHR30371">
    <property type="entry name" value="SEC-INDEPENDENT PROTEIN TRANSLOCASE PROTEIN TATC"/>
    <property type="match status" value="1"/>
</dbReference>
<dbReference type="GO" id="GO:0043953">
    <property type="term" value="P:protein transport by the Tat complex"/>
    <property type="evidence" value="ECO:0007669"/>
    <property type="project" value="UniProtKB-UniRule"/>
</dbReference>
<organism evidence="6 7">
    <name type="scientific">Fulvivirga marina</name>
    <dbReference type="NCBI Taxonomy" id="2494733"/>
    <lineage>
        <taxon>Bacteria</taxon>
        <taxon>Pseudomonadati</taxon>
        <taxon>Bacteroidota</taxon>
        <taxon>Cytophagia</taxon>
        <taxon>Cytophagales</taxon>
        <taxon>Fulvivirgaceae</taxon>
        <taxon>Fulvivirga</taxon>
    </lineage>
</organism>
<evidence type="ECO:0000256" key="5">
    <source>
        <dbReference type="HAMAP-Rule" id="MF_00902"/>
    </source>
</evidence>
<keyword evidence="5" id="KW-0653">Protein transport</keyword>
<evidence type="ECO:0000256" key="3">
    <source>
        <dbReference type="ARBA" id="ARBA00022989"/>
    </source>
</evidence>
<comment type="similarity">
    <text evidence="5">Belongs to the TatC family.</text>
</comment>
<evidence type="ECO:0000313" key="6">
    <source>
        <dbReference type="EMBL" id="MBL6449738.1"/>
    </source>
</evidence>
<keyword evidence="5" id="KW-0811">Translocation</keyword>
<feature type="transmembrane region" description="Helical" evidence="5">
    <location>
        <begin position="12"/>
        <end position="36"/>
    </location>
</feature>
<evidence type="ECO:0000256" key="2">
    <source>
        <dbReference type="ARBA" id="ARBA00022692"/>
    </source>
</evidence>
<evidence type="ECO:0000256" key="1">
    <source>
        <dbReference type="ARBA" id="ARBA00004141"/>
    </source>
</evidence>
<dbReference type="PRINTS" id="PR01840">
    <property type="entry name" value="TATCFAMILY"/>
</dbReference>
<comment type="function">
    <text evidence="5">Part of the twin-arginine translocation (Tat) system that transports large folded proteins containing a characteristic twin-arginine motif in their signal peptide across membranes.</text>
</comment>
<dbReference type="NCBIfam" id="TIGR00945">
    <property type="entry name" value="tatC"/>
    <property type="match status" value="1"/>
</dbReference>
<proteinExistence type="inferred from homology"/>
<dbReference type="RefSeq" id="WP_202859480.1">
    <property type="nucleotide sequence ID" value="NZ_JAEUGD010000067.1"/>
</dbReference>
<accession>A0A937G490</accession>
<reference evidence="6" key="1">
    <citation type="submission" date="2021-01" db="EMBL/GenBank/DDBJ databases">
        <title>Fulvivirga kasyanovii gen. nov., sp nov., a novel member of the phylum Bacteroidetes isolated from seawater in a mussel farm.</title>
        <authorList>
            <person name="Zhao L.-H."/>
            <person name="Wang Z.-J."/>
        </authorList>
    </citation>
    <scope>NUCLEOTIDE SEQUENCE</scope>
    <source>
        <strain evidence="6">29W222</strain>
    </source>
</reference>
<dbReference type="HAMAP" id="MF_00902">
    <property type="entry name" value="TatC"/>
    <property type="match status" value="1"/>
</dbReference>
<dbReference type="GO" id="GO:0065002">
    <property type="term" value="P:intracellular protein transmembrane transport"/>
    <property type="evidence" value="ECO:0007669"/>
    <property type="project" value="TreeGrafter"/>
</dbReference>
<feature type="transmembrane region" description="Helical" evidence="5">
    <location>
        <begin position="168"/>
        <end position="196"/>
    </location>
</feature>
<sequence length="271" mass="30815">MSFIDHLEELRWHLIRSLIAIFVISIVAFVSVDFVFNTVILGPAKPDFWTFRMLCKLGELINSSALCIEDIPFKIQSRQMTGQFTMHITSSFVIGIIVAFPYAFWEFWRFISPGLHMNERSVSRGAVFSVTVLFALGIMFGYYIMAPLSVNFLANYQVSELVYNEFDITSYVGTVTTLVLGSGILFQLPIVVYFLSKIGVVTPSLMKAYRKHSIVVILILGAMLTPPDPLSQVLIALPLFGLYQFSILISSSVYRRQRKKEMLEQKKYTQS</sequence>
<dbReference type="InterPro" id="IPR002033">
    <property type="entry name" value="TatC"/>
</dbReference>
<keyword evidence="5" id="KW-1003">Cell membrane</keyword>
<dbReference type="GO" id="GO:0009977">
    <property type="term" value="F:proton motive force dependent protein transmembrane transporter activity"/>
    <property type="evidence" value="ECO:0007669"/>
    <property type="project" value="TreeGrafter"/>
</dbReference>
<dbReference type="Pfam" id="PF00902">
    <property type="entry name" value="TatC"/>
    <property type="match status" value="1"/>
</dbReference>
<comment type="caution">
    <text evidence="6">The sequence shown here is derived from an EMBL/GenBank/DDBJ whole genome shotgun (WGS) entry which is preliminary data.</text>
</comment>
<evidence type="ECO:0000256" key="4">
    <source>
        <dbReference type="ARBA" id="ARBA00023136"/>
    </source>
</evidence>
<gene>
    <name evidence="5 6" type="primary">tatC</name>
    <name evidence="6" type="ORF">JMN32_25735</name>
</gene>
<keyword evidence="5" id="KW-0813">Transport</keyword>
<feature type="transmembrane region" description="Helical" evidence="5">
    <location>
        <begin position="208"/>
        <end position="227"/>
    </location>
</feature>
<feature type="transmembrane region" description="Helical" evidence="5">
    <location>
        <begin position="233"/>
        <end position="254"/>
    </location>
</feature>
<keyword evidence="4 5" id="KW-0472">Membrane</keyword>
<feature type="transmembrane region" description="Helical" evidence="5">
    <location>
        <begin position="126"/>
        <end position="148"/>
    </location>
</feature>
<dbReference type="Proteomes" id="UP000614216">
    <property type="component" value="Unassembled WGS sequence"/>
</dbReference>
<dbReference type="EMBL" id="JAEUGD010000067">
    <property type="protein sequence ID" value="MBL6449738.1"/>
    <property type="molecule type" value="Genomic_DNA"/>
</dbReference>
<keyword evidence="7" id="KW-1185">Reference proteome</keyword>
<comment type="subcellular location">
    <subcellularLocation>
        <location evidence="5">Cell membrane</location>
        <topology evidence="5">Multi-pass membrane protein</topology>
    </subcellularLocation>
    <subcellularLocation>
        <location evidence="1">Membrane</location>
        <topology evidence="1">Multi-pass membrane protein</topology>
    </subcellularLocation>
</comment>
<protein>
    <recommendedName>
        <fullName evidence="5">Sec-independent protein translocase protein TatC</fullName>
    </recommendedName>
</protein>
<keyword evidence="3 5" id="KW-1133">Transmembrane helix</keyword>
<evidence type="ECO:0000313" key="7">
    <source>
        <dbReference type="Proteomes" id="UP000614216"/>
    </source>
</evidence>
<dbReference type="PANTHER" id="PTHR30371:SF0">
    <property type="entry name" value="SEC-INDEPENDENT PROTEIN TRANSLOCASE PROTEIN TATC, CHLOROPLASTIC-RELATED"/>
    <property type="match status" value="1"/>
</dbReference>